<evidence type="ECO:0000256" key="3">
    <source>
        <dbReference type="SAM" id="Phobius"/>
    </source>
</evidence>
<comment type="caution">
    <text evidence="6">The sequence shown here is derived from an EMBL/GenBank/DDBJ whole genome shotgun (WGS) entry which is preliminary data.</text>
</comment>
<protein>
    <submittedName>
        <fullName evidence="6">Hemolysin D</fullName>
    </submittedName>
</protein>
<dbReference type="SUPFAM" id="SSF111369">
    <property type="entry name" value="HlyD-like secretion proteins"/>
    <property type="match status" value="1"/>
</dbReference>
<dbReference type="PANTHER" id="PTHR30469">
    <property type="entry name" value="MULTIDRUG RESISTANCE PROTEIN MDTA"/>
    <property type="match status" value="1"/>
</dbReference>
<keyword evidence="3" id="KW-0472">Membrane</keyword>
<dbReference type="InterPro" id="IPR006143">
    <property type="entry name" value="RND_pump_MFP"/>
</dbReference>
<dbReference type="RefSeq" id="WP_176064585.1">
    <property type="nucleotide sequence ID" value="NZ_BJTG01000004.1"/>
</dbReference>
<dbReference type="EMBL" id="BJTG01000004">
    <property type="protein sequence ID" value="GEJ57096.1"/>
    <property type="molecule type" value="Genomic_DNA"/>
</dbReference>
<dbReference type="PANTHER" id="PTHR30469:SF37">
    <property type="entry name" value="RAGD PROTEIN"/>
    <property type="match status" value="1"/>
</dbReference>
<sequence length="406" mass="42900">MDWQRHEAEPAAGEGARRGRERRALGLVLAVALVAALAGVALLLAARHRREAGERDRLARAAERGPAVLVARAELPSGARTVTLPGDVRAFWQATLYAKVNGYVQEMRVDKGQAVKKGEVLARIASPETDQQVRAARATLEVRRRNAARAERLAPHGVVSRQELDQARADLGVAQADARRVAALQEYQVLRAPFDGVVTARYVDPGALLTASATGAPVVDVASPGRVRILVYVGQDVAPFVKLGDPAEVALDAVPGVRIAGRVARLADALDPRTRSMLVEVWPEGEAPLRLVPGLFVHVALRLSMPPLPSIPSQALVARGAKLQVALVQGGKLHFVDVEPGVDDGRRIQVRRGLAGGEVVALSPPSDLGEGAPVEALTPEQQQAAQPGRTPGGGGSARAARAPLDR</sequence>
<evidence type="ECO:0000256" key="1">
    <source>
        <dbReference type="ARBA" id="ARBA00009477"/>
    </source>
</evidence>
<feature type="domain" description="CzcB-like barrel-sandwich hybrid" evidence="5">
    <location>
        <begin position="94"/>
        <end position="213"/>
    </location>
</feature>
<dbReference type="Gene3D" id="2.40.30.170">
    <property type="match status" value="1"/>
</dbReference>
<accession>A0A7I9VKZ4</accession>
<evidence type="ECO:0000259" key="4">
    <source>
        <dbReference type="Pfam" id="PF25954"/>
    </source>
</evidence>
<keyword evidence="7" id="KW-1185">Reference proteome</keyword>
<feature type="domain" description="CusB-like beta-barrel" evidence="4">
    <location>
        <begin position="231"/>
        <end position="302"/>
    </location>
</feature>
<feature type="transmembrane region" description="Helical" evidence="3">
    <location>
        <begin position="24"/>
        <end position="46"/>
    </location>
</feature>
<dbReference type="GO" id="GO:0015562">
    <property type="term" value="F:efflux transmembrane transporter activity"/>
    <property type="evidence" value="ECO:0007669"/>
    <property type="project" value="TreeGrafter"/>
</dbReference>
<dbReference type="Gene3D" id="1.10.287.470">
    <property type="entry name" value="Helix hairpin bin"/>
    <property type="match status" value="1"/>
</dbReference>
<dbReference type="GO" id="GO:1990281">
    <property type="term" value="C:efflux pump complex"/>
    <property type="evidence" value="ECO:0007669"/>
    <property type="project" value="TreeGrafter"/>
</dbReference>
<feature type="compositionally biased region" description="Low complexity" evidence="2">
    <location>
        <begin position="397"/>
        <end position="406"/>
    </location>
</feature>
<feature type="region of interest" description="Disordered" evidence="2">
    <location>
        <begin position="361"/>
        <end position="406"/>
    </location>
</feature>
<keyword evidence="3" id="KW-0812">Transmembrane</keyword>
<dbReference type="Pfam" id="PF25973">
    <property type="entry name" value="BSH_CzcB"/>
    <property type="match status" value="1"/>
</dbReference>
<evidence type="ECO:0000313" key="6">
    <source>
        <dbReference type="EMBL" id="GEJ57096.1"/>
    </source>
</evidence>
<organism evidence="6 7">
    <name type="scientific">Anaeromyxobacter diazotrophicus</name>
    <dbReference type="NCBI Taxonomy" id="2590199"/>
    <lineage>
        <taxon>Bacteria</taxon>
        <taxon>Pseudomonadati</taxon>
        <taxon>Myxococcota</taxon>
        <taxon>Myxococcia</taxon>
        <taxon>Myxococcales</taxon>
        <taxon>Cystobacterineae</taxon>
        <taxon>Anaeromyxobacteraceae</taxon>
        <taxon>Anaeromyxobacter</taxon>
    </lineage>
</organism>
<evidence type="ECO:0000259" key="5">
    <source>
        <dbReference type="Pfam" id="PF25973"/>
    </source>
</evidence>
<dbReference type="Proteomes" id="UP000503640">
    <property type="component" value="Unassembled WGS sequence"/>
</dbReference>
<dbReference type="InterPro" id="IPR058647">
    <property type="entry name" value="BSH_CzcB-like"/>
</dbReference>
<comment type="similarity">
    <text evidence="1">Belongs to the membrane fusion protein (MFP) (TC 8.A.1) family.</text>
</comment>
<dbReference type="NCBIfam" id="TIGR01730">
    <property type="entry name" value="RND_mfp"/>
    <property type="match status" value="1"/>
</dbReference>
<name>A0A7I9VKZ4_9BACT</name>
<dbReference type="InterPro" id="IPR058792">
    <property type="entry name" value="Beta-barrel_RND_2"/>
</dbReference>
<evidence type="ECO:0000313" key="7">
    <source>
        <dbReference type="Proteomes" id="UP000503640"/>
    </source>
</evidence>
<gene>
    <name evidence="6" type="primary">ragD</name>
    <name evidence="6" type="ORF">AMYX_18370</name>
</gene>
<dbReference type="Gene3D" id="2.40.420.20">
    <property type="match status" value="1"/>
</dbReference>
<dbReference type="AlphaFoldDB" id="A0A7I9VKZ4"/>
<dbReference type="Gene3D" id="2.40.50.100">
    <property type="match status" value="1"/>
</dbReference>
<dbReference type="Pfam" id="PF25954">
    <property type="entry name" value="Beta-barrel_RND_2"/>
    <property type="match status" value="1"/>
</dbReference>
<proteinExistence type="inferred from homology"/>
<keyword evidence="3" id="KW-1133">Transmembrane helix</keyword>
<evidence type="ECO:0000256" key="2">
    <source>
        <dbReference type="SAM" id="MobiDB-lite"/>
    </source>
</evidence>
<reference evidence="7" key="1">
    <citation type="journal article" date="2020" name="Appl. Environ. Microbiol.">
        <title>Diazotrophic Anaeromyxobacter Isolates from Soils.</title>
        <authorList>
            <person name="Masuda Y."/>
            <person name="Yamanaka H."/>
            <person name="Xu Z.X."/>
            <person name="Shiratori Y."/>
            <person name="Aono T."/>
            <person name="Amachi S."/>
            <person name="Senoo K."/>
            <person name="Itoh H."/>
        </authorList>
    </citation>
    <scope>NUCLEOTIDE SEQUENCE [LARGE SCALE GENOMIC DNA]</scope>
    <source>
        <strain evidence="7">R267</strain>
    </source>
</reference>